<dbReference type="GO" id="GO:0000160">
    <property type="term" value="P:phosphorelay signal transduction system"/>
    <property type="evidence" value="ECO:0007669"/>
    <property type="project" value="UniProtKB-KW"/>
</dbReference>
<dbReference type="InterPro" id="IPR011006">
    <property type="entry name" value="CheY-like_superfamily"/>
</dbReference>
<dbReference type="PROSITE" id="PS00688">
    <property type="entry name" value="SIGMA54_INTERACT_3"/>
    <property type="match status" value="1"/>
</dbReference>
<dbReference type="AlphaFoldDB" id="A0A517MPT1"/>
<dbReference type="Gene3D" id="1.10.8.60">
    <property type="match status" value="1"/>
</dbReference>
<dbReference type="GO" id="GO:0005524">
    <property type="term" value="F:ATP binding"/>
    <property type="evidence" value="ECO:0007669"/>
    <property type="project" value="UniProtKB-KW"/>
</dbReference>
<keyword evidence="1 8" id="KW-0597">Phosphoprotein</keyword>
<keyword evidence="2" id="KW-0547">Nucleotide-binding</keyword>
<feature type="modified residue" description="4-aspartylphosphate" evidence="8">
    <location>
        <position position="53"/>
    </location>
</feature>
<dbReference type="PROSITE" id="PS00675">
    <property type="entry name" value="SIGMA54_INTERACT_1"/>
    <property type="match status" value="1"/>
</dbReference>
<dbReference type="Pfam" id="PF02954">
    <property type="entry name" value="HTH_8"/>
    <property type="match status" value="1"/>
</dbReference>
<evidence type="ECO:0000256" key="8">
    <source>
        <dbReference type="PROSITE-ProRule" id="PRU00169"/>
    </source>
</evidence>
<gene>
    <name evidence="11" type="primary">zraR_1</name>
    <name evidence="11" type="ORF">HG15A2_01550</name>
</gene>
<keyword evidence="5" id="KW-0805">Transcription regulation</keyword>
<evidence type="ECO:0000256" key="4">
    <source>
        <dbReference type="ARBA" id="ARBA00023012"/>
    </source>
</evidence>
<evidence type="ECO:0000256" key="2">
    <source>
        <dbReference type="ARBA" id="ARBA00022741"/>
    </source>
</evidence>
<dbReference type="Gene3D" id="3.40.50.2300">
    <property type="match status" value="1"/>
</dbReference>
<accession>A0A517MPT1</accession>
<dbReference type="RefSeq" id="WP_145056856.1">
    <property type="nucleotide sequence ID" value="NZ_CP036263.1"/>
</dbReference>
<evidence type="ECO:0000313" key="12">
    <source>
        <dbReference type="Proteomes" id="UP000319852"/>
    </source>
</evidence>
<dbReference type="FunFam" id="3.40.50.2300:FF:000018">
    <property type="entry name" value="DNA-binding transcriptional regulator NtrC"/>
    <property type="match status" value="1"/>
</dbReference>
<dbReference type="PRINTS" id="PR01590">
    <property type="entry name" value="HTHFIS"/>
</dbReference>
<dbReference type="InterPro" id="IPR002197">
    <property type="entry name" value="HTH_Fis"/>
</dbReference>
<dbReference type="SUPFAM" id="SSF52540">
    <property type="entry name" value="P-loop containing nucleoside triphosphate hydrolases"/>
    <property type="match status" value="1"/>
</dbReference>
<dbReference type="PANTHER" id="PTHR32071">
    <property type="entry name" value="TRANSCRIPTIONAL REGULATORY PROTEIN"/>
    <property type="match status" value="1"/>
</dbReference>
<dbReference type="SMART" id="SM00448">
    <property type="entry name" value="REC"/>
    <property type="match status" value="1"/>
</dbReference>
<dbReference type="EMBL" id="CP036263">
    <property type="protein sequence ID" value="QDS96896.1"/>
    <property type="molecule type" value="Genomic_DNA"/>
</dbReference>
<reference evidence="11 12" key="1">
    <citation type="submission" date="2019-02" db="EMBL/GenBank/DDBJ databases">
        <title>Deep-cultivation of Planctomycetes and their phenomic and genomic characterization uncovers novel biology.</title>
        <authorList>
            <person name="Wiegand S."/>
            <person name="Jogler M."/>
            <person name="Boedeker C."/>
            <person name="Pinto D."/>
            <person name="Vollmers J."/>
            <person name="Rivas-Marin E."/>
            <person name="Kohn T."/>
            <person name="Peeters S.H."/>
            <person name="Heuer A."/>
            <person name="Rast P."/>
            <person name="Oberbeckmann S."/>
            <person name="Bunk B."/>
            <person name="Jeske O."/>
            <person name="Meyerdierks A."/>
            <person name="Storesund J.E."/>
            <person name="Kallscheuer N."/>
            <person name="Luecker S."/>
            <person name="Lage O.M."/>
            <person name="Pohl T."/>
            <person name="Merkel B.J."/>
            <person name="Hornburger P."/>
            <person name="Mueller R.-W."/>
            <person name="Bruemmer F."/>
            <person name="Labrenz M."/>
            <person name="Spormann A.M."/>
            <person name="Op den Camp H."/>
            <person name="Overmann J."/>
            <person name="Amann R."/>
            <person name="Jetten M.S.M."/>
            <person name="Mascher T."/>
            <person name="Medema M.H."/>
            <person name="Devos D.P."/>
            <person name="Kaster A.-K."/>
            <person name="Ovreas L."/>
            <person name="Rohde M."/>
            <person name="Galperin M.Y."/>
            <person name="Jogler C."/>
        </authorList>
    </citation>
    <scope>NUCLEOTIDE SEQUENCE [LARGE SCALE GENOMIC DNA]</scope>
    <source>
        <strain evidence="11 12">HG15A2</strain>
    </source>
</reference>
<dbReference type="Gene3D" id="1.10.10.60">
    <property type="entry name" value="Homeodomain-like"/>
    <property type="match status" value="1"/>
</dbReference>
<dbReference type="SMART" id="SM00382">
    <property type="entry name" value="AAA"/>
    <property type="match status" value="1"/>
</dbReference>
<protein>
    <submittedName>
        <fullName evidence="11">Transcriptional regulatory protein ZraR</fullName>
    </submittedName>
</protein>
<dbReference type="Pfam" id="PF00072">
    <property type="entry name" value="Response_reg"/>
    <property type="match status" value="1"/>
</dbReference>
<dbReference type="OrthoDB" id="9807827at2"/>
<dbReference type="PROSITE" id="PS50110">
    <property type="entry name" value="RESPONSE_REGULATORY"/>
    <property type="match status" value="1"/>
</dbReference>
<evidence type="ECO:0000313" key="11">
    <source>
        <dbReference type="EMBL" id="QDS96896.1"/>
    </source>
</evidence>
<evidence type="ECO:0000256" key="6">
    <source>
        <dbReference type="ARBA" id="ARBA00023125"/>
    </source>
</evidence>
<evidence type="ECO:0000256" key="3">
    <source>
        <dbReference type="ARBA" id="ARBA00022840"/>
    </source>
</evidence>
<dbReference type="InterPro" id="IPR009057">
    <property type="entry name" value="Homeodomain-like_sf"/>
</dbReference>
<evidence type="ECO:0000256" key="7">
    <source>
        <dbReference type="ARBA" id="ARBA00023163"/>
    </source>
</evidence>
<dbReference type="GO" id="GO:0043565">
    <property type="term" value="F:sequence-specific DNA binding"/>
    <property type="evidence" value="ECO:0007669"/>
    <property type="project" value="InterPro"/>
</dbReference>
<dbReference type="CDD" id="cd00009">
    <property type="entry name" value="AAA"/>
    <property type="match status" value="1"/>
</dbReference>
<dbReference type="InterPro" id="IPR001789">
    <property type="entry name" value="Sig_transdc_resp-reg_receiver"/>
</dbReference>
<feature type="domain" description="Response regulatory" evidence="10">
    <location>
        <begin position="4"/>
        <end position="118"/>
    </location>
</feature>
<feature type="domain" description="Sigma-54 factor interaction" evidence="9">
    <location>
        <begin position="143"/>
        <end position="372"/>
    </location>
</feature>
<dbReference type="PROSITE" id="PS00676">
    <property type="entry name" value="SIGMA54_INTERACT_2"/>
    <property type="match status" value="1"/>
</dbReference>
<dbReference type="PROSITE" id="PS50045">
    <property type="entry name" value="SIGMA54_INTERACT_4"/>
    <property type="match status" value="1"/>
</dbReference>
<keyword evidence="4" id="KW-0902">Two-component regulatory system</keyword>
<keyword evidence="7" id="KW-0804">Transcription</keyword>
<dbReference type="SUPFAM" id="SSF46689">
    <property type="entry name" value="Homeodomain-like"/>
    <property type="match status" value="1"/>
</dbReference>
<dbReference type="Pfam" id="PF25601">
    <property type="entry name" value="AAA_lid_14"/>
    <property type="match status" value="1"/>
</dbReference>
<evidence type="ECO:0000256" key="5">
    <source>
        <dbReference type="ARBA" id="ARBA00023015"/>
    </source>
</evidence>
<dbReference type="Proteomes" id="UP000319852">
    <property type="component" value="Chromosome"/>
</dbReference>
<sequence length="457" mass="50894">MTGHVLIVDDERSMCELIHTDLDKRGITSAWFTSADEALVALHDDEFDVVLTDLKMPEKTGLQLCEQVVANRPDIPVVVMTAFGSLEAAVGAIRAGAYDFVTKPVELDLLAVTLNRAISHHQLQKQVAKLTGQLAARTERGELLGESPAMQQLDDQLDRIADSESSILITGESGTGKELVARSIHKRSRRSQQPFVAVNCAALPEALLESELFGHAKGAFTDARSERKGLFMEASGGTLFLDEVGEMPLPMQAKLLRALEEGKVRPVGANQEVSFDVRLLTATNRDLESAVEEQHFREDLFYRINVIQLHLPPLRGRGTDVLLLAQQFVQQFAQRATKEVIGLSDQAAEKLLSYGWPGNVRELRNVIERAVALTRYERLAVDDLPEKISDYQSAQVYIGGADPSELVPMEEVERRYITHVLHVVGDNKTLAARTLGLDRKTLYRKLKQYDIENEYRT</sequence>
<dbReference type="GO" id="GO:0006355">
    <property type="term" value="P:regulation of DNA-templated transcription"/>
    <property type="evidence" value="ECO:0007669"/>
    <property type="project" value="InterPro"/>
</dbReference>
<proteinExistence type="predicted"/>
<dbReference type="InterPro" id="IPR025662">
    <property type="entry name" value="Sigma_54_int_dom_ATP-bd_1"/>
</dbReference>
<dbReference type="InterPro" id="IPR058031">
    <property type="entry name" value="AAA_lid_NorR"/>
</dbReference>
<dbReference type="Gene3D" id="3.40.50.300">
    <property type="entry name" value="P-loop containing nucleotide triphosphate hydrolases"/>
    <property type="match status" value="1"/>
</dbReference>
<keyword evidence="6" id="KW-0238">DNA-binding</keyword>
<dbReference type="InterPro" id="IPR027417">
    <property type="entry name" value="P-loop_NTPase"/>
</dbReference>
<dbReference type="InterPro" id="IPR003593">
    <property type="entry name" value="AAA+_ATPase"/>
</dbReference>
<evidence type="ECO:0000259" key="9">
    <source>
        <dbReference type="PROSITE" id="PS50045"/>
    </source>
</evidence>
<evidence type="ECO:0000259" key="10">
    <source>
        <dbReference type="PROSITE" id="PS50110"/>
    </source>
</evidence>
<dbReference type="FunFam" id="3.40.50.300:FF:000006">
    <property type="entry name" value="DNA-binding transcriptional regulator NtrC"/>
    <property type="match status" value="1"/>
</dbReference>
<dbReference type="KEGG" id="amob:HG15A2_01550"/>
<organism evidence="11 12">
    <name type="scientific">Adhaeretor mobilis</name>
    <dbReference type="NCBI Taxonomy" id="1930276"/>
    <lineage>
        <taxon>Bacteria</taxon>
        <taxon>Pseudomonadati</taxon>
        <taxon>Planctomycetota</taxon>
        <taxon>Planctomycetia</taxon>
        <taxon>Pirellulales</taxon>
        <taxon>Lacipirellulaceae</taxon>
        <taxon>Adhaeretor</taxon>
    </lineage>
</organism>
<keyword evidence="12" id="KW-1185">Reference proteome</keyword>
<dbReference type="Pfam" id="PF00158">
    <property type="entry name" value="Sigma54_activat"/>
    <property type="match status" value="1"/>
</dbReference>
<name>A0A517MPT1_9BACT</name>
<keyword evidence="3" id="KW-0067">ATP-binding</keyword>
<dbReference type="InterPro" id="IPR002078">
    <property type="entry name" value="Sigma_54_int"/>
</dbReference>
<dbReference type="SUPFAM" id="SSF52172">
    <property type="entry name" value="CheY-like"/>
    <property type="match status" value="1"/>
</dbReference>
<evidence type="ECO:0000256" key="1">
    <source>
        <dbReference type="ARBA" id="ARBA00022553"/>
    </source>
</evidence>
<dbReference type="InterPro" id="IPR025944">
    <property type="entry name" value="Sigma_54_int_dom_CS"/>
</dbReference>
<dbReference type="InterPro" id="IPR025943">
    <property type="entry name" value="Sigma_54_int_dom_ATP-bd_2"/>
</dbReference>